<keyword evidence="13" id="KW-0472">Membrane</keyword>
<dbReference type="Pfam" id="PF14689">
    <property type="entry name" value="SPOB_a"/>
    <property type="match status" value="1"/>
</dbReference>
<keyword evidence="15" id="KW-1185">Reference proteome</keyword>
<evidence type="ECO:0000256" key="2">
    <source>
        <dbReference type="ARBA" id="ARBA00004651"/>
    </source>
</evidence>
<sequence>MRRLSIQTKITGLIFFIVGFSLLLAGIVIISNFIDAQEEDLKQRALLTARTVAEVPDISFMITGDAEERSMINERVESMRVIHQADYIVVMDMDHIRLSHPIPTMIGQKSRGTDEGPAFAELTFTTKAKGEAGSVIRGFVPILNQDHQQVGVVLAGYIVPTFLEVIWNLRMEIFLTSAISLLFGGWGAWLLASRIKKEMFNLEPHEIAGLVVERTETFNAMREGIIAIDFNENITVFNNKAKEMMGITGEVIGKNINTIITDTRLPEILRLQKPIYNKELTVRNLNILSNRIPIKVKGVPVGAVAIFQDRTEVKKLAEELTGVKAFVSALRVQNHEHMNKLHTIAGLLQLGHKNRALEYVFQITEENEELTRFLSKNIISESLSGLLLSKVRRGKELGITVHIDRHSRLESFPSPLDDHDFVIIFGNLIENAFDSFKDSTLLEKEIYISIEQHEELLSILIEDNGIGISKKAKPFIFQEGFSTKEGSNRGIGLFLIKEIVEKANGTIQIESSPEQGTSFTITFSM</sequence>
<dbReference type="InterPro" id="IPR004358">
    <property type="entry name" value="Sig_transdc_His_kin-like_C"/>
</dbReference>
<dbReference type="InterPro" id="IPR035965">
    <property type="entry name" value="PAS-like_dom_sf"/>
</dbReference>
<evidence type="ECO:0000313" key="14">
    <source>
        <dbReference type="EMBL" id="THF81090.1"/>
    </source>
</evidence>
<dbReference type="GO" id="GO:0000155">
    <property type="term" value="F:phosphorelay sensor kinase activity"/>
    <property type="evidence" value="ECO:0007669"/>
    <property type="project" value="InterPro"/>
</dbReference>
<dbReference type="RefSeq" id="WP_136352664.1">
    <property type="nucleotide sequence ID" value="NZ_CP046266.1"/>
</dbReference>
<dbReference type="InterPro" id="IPR000014">
    <property type="entry name" value="PAS"/>
</dbReference>
<dbReference type="InterPro" id="IPR039506">
    <property type="entry name" value="SPOB_a"/>
</dbReference>
<keyword evidence="11" id="KW-1133">Transmembrane helix</keyword>
<evidence type="ECO:0000256" key="4">
    <source>
        <dbReference type="ARBA" id="ARBA00022475"/>
    </source>
</evidence>
<gene>
    <name evidence="14" type="ORF">E6W99_08005</name>
</gene>
<dbReference type="OrthoDB" id="9792686at2"/>
<keyword evidence="9 14" id="KW-0418">Kinase</keyword>
<proteinExistence type="predicted"/>
<reference evidence="14 15" key="1">
    <citation type="submission" date="2019-04" db="EMBL/GenBank/DDBJ databases">
        <title>Bacillus sediminilitoris sp. nov., isolated from a tidal flat sediment on the East China Sea.</title>
        <authorList>
            <person name="Wei Y."/>
            <person name="Mao H."/>
            <person name="Fang J."/>
        </authorList>
    </citation>
    <scope>NUCLEOTIDE SEQUENCE [LARGE SCALE GENOMIC DNA]</scope>
    <source>
        <strain evidence="14 15">DSL-17</strain>
    </source>
</reference>
<dbReference type="SUPFAM" id="SSF55874">
    <property type="entry name" value="ATPase domain of HSP90 chaperone/DNA topoisomerase II/histidine kinase"/>
    <property type="match status" value="1"/>
</dbReference>
<evidence type="ECO:0000256" key="9">
    <source>
        <dbReference type="ARBA" id="ARBA00022777"/>
    </source>
</evidence>
<keyword evidence="7" id="KW-0812">Transmembrane</keyword>
<dbReference type="PANTHER" id="PTHR43304">
    <property type="entry name" value="PHYTOCHROME-LIKE PROTEIN CPH1"/>
    <property type="match status" value="1"/>
</dbReference>
<name>A0A4S4C1W3_9BACI</name>
<accession>A0A4S4C1W3</accession>
<dbReference type="AlphaFoldDB" id="A0A4S4C1W3"/>
<dbReference type="InterPro" id="IPR036890">
    <property type="entry name" value="HATPase_C_sf"/>
</dbReference>
<dbReference type="SUPFAM" id="SSF55890">
    <property type="entry name" value="Sporulation response regulatory protein Spo0B"/>
    <property type="match status" value="1"/>
</dbReference>
<dbReference type="PRINTS" id="PR00344">
    <property type="entry name" value="BCTRLSENSOR"/>
</dbReference>
<dbReference type="Pfam" id="PF17203">
    <property type="entry name" value="sCache_3_2"/>
    <property type="match status" value="1"/>
</dbReference>
<keyword evidence="5" id="KW-0597">Phosphoprotein</keyword>
<comment type="caution">
    <text evidence="14">The sequence shown here is derived from an EMBL/GenBank/DDBJ whole genome shotgun (WGS) entry which is preliminary data.</text>
</comment>
<dbReference type="Gene3D" id="3.30.565.10">
    <property type="entry name" value="Histidine kinase-like ATPase, C-terminal domain"/>
    <property type="match status" value="1"/>
</dbReference>
<dbReference type="Gene3D" id="3.30.450.20">
    <property type="entry name" value="PAS domain"/>
    <property type="match status" value="2"/>
</dbReference>
<dbReference type="EC" id="2.7.13.3" evidence="3"/>
<dbReference type="InterPro" id="IPR005467">
    <property type="entry name" value="His_kinase_dom"/>
</dbReference>
<dbReference type="GO" id="GO:0005886">
    <property type="term" value="C:plasma membrane"/>
    <property type="evidence" value="ECO:0007669"/>
    <property type="project" value="UniProtKB-SubCell"/>
</dbReference>
<protein>
    <recommendedName>
        <fullName evidence="3">histidine kinase</fullName>
        <ecNumber evidence="3">2.7.13.3</ecNumber>
    </recommendedName>
</protein>
<evidence type="ECO:0000256" key="1">
    <source>
        <dbReference type="ARBA" id="ARBA00000085"/>
    </source>
</evidence>
<dbReference type="InterPro" id="IPR052162">
    <property type="entry name" value="Sensor_kinase/Photoreceptor"/>
</dbReference>
<organism evidence="14 15">
    <name type="scientific">Metabacillus sediminilitoris</name>
    <dbReference type="NCBI Taxonomy" id="2567941"/>
    <lineage>
        <taxon>Bacteria</taxon>
        <taxon>Bacillati</taxon>
        <taxon>Bacillota</taxon>
        <taxon>Bacilli</taxon>
        <taxon>Bacillales</taxon>
        <taxon>Bacillaceae</taxon>
        <taxon>Metabacillus</taxon>
    </lineage>
</organism>
<dbReference type="InterPro" id="IPR016120">
    <property type="entry name" value="Sig_transdc_His_kin_SpoOB"/>
</dbReference>
<comment type="subcellular location">
    <subcellularLocation>
        <location evidence="2">Cell membrane</location>
        <topology evidence="2">Multi-pass membrane protein</topology>
    </subcellularLocation>
</comment>
<evidence type="ECO:0000313" key="15">
    <source>
        <dbReference type="Proteomes" id="UP000310334"/>
    </source>
</evidence>
<keyword evidence="4" id="KW-1003">Cell membrane</keyword>
<evidence type="ECO:0000256" key="5">
    <source>
        <dbReference type="ARBA" id="ARBA00022553"/>
    </source>
</evidence>
<evidence type="ECO:0000256" key="7">
    <source>
        <dbReference type="ARBA" id="ARBA00022692"/>
    </source>
</evidence>
<evidence type="ECO:0000256" key="6">
    <source>
        <dbReference type="ARBA" id="ARBA00022679"/>
    </source>
</evidence>
<evidence type="ECO:0000256" key="10">
    <source>
        <dbReference type="ARBA" id="ARBA00022840"/>
    </source>
</evidence>
<keyword evidence="6" id="KW-0808">Transferase</keyword>
<dbReference type="SUPFAM" id="SSF55785">
    <property type="entry name" value="PYP-like sensor domain (PAS domain)"/>
    <property type="match status" value="1"/>
</dbReference>
<dbReference type="SMART" id="SM00387">
    <property type="entry name" value="HATPase_c"/>
    <property type="match status" value="1"/>
</dbReference>
<evidence type="ECO:0000256" key="8">
    <source>
        <dbReference type="ARBA" id="ARBA00022741"/>
    </source>
</evidence>
<dbReference type="Proteomes" id="UP000310334">
    <property type="component" value="Unassembled WGS sequence"/>
</dbReference>
<keyword evidence="12" id="KW-0902">Two-component regulatory system</keyword>
<dbReference type="EMBL" id="SSNT01000005">
    <property type="protein sequence ID" value="THF81090.1"/>
    <property type="molecule type" value="Genomic_DNA"/>
</dbReference>
<keyword evidence="10" id="KW-0067">ATP-binding</keyword>
<dbReference type="InterPro" id="IPR003594">
    <property type="entry name" value="HATPase_dom"/>
</dbReference>
<comment type="catalytic activity">
    <reaction evidence="1">
        <text>ATP + protein L-histidine = ADP + protein N-phospho-L-histidine.</text>
        <dbReference type="EC" id="2.7.13.3"/>
    </reaction>
</comment>
<dbReference type="GO" id="GO:0005524">
    <property type="term" value="F:ATP binding"/>
    <property type="evidence" value="ECO:0007669"/>
    <property type="project" value="UniProtKB-KW"/>
</dbReference>
<evidence type="ECO:0000256" key="12">
    <source>
        <dbReference type="ARBA" id="ARBA00023012"/>
    </source>
</evidence>
<evidence type="ECO:0000256" key="11">
    <source>
        <dbReference type="ARBA" id="ARBA00022989"/>
    </source>
</evidence>
<dbReference type="CDD" id="cd00130">
    <property type="entry name" value="PAS"/>
    <property type="match status" value="1"/>
</dbReference>
<dbReference type="Gene3D" id="1.10.287.130">
    <property type="match status" value="1"/>
</dbReference>
<evidence type="ECO:0000256" key="3">
    <source>
        <dbReference type="ARBA" id="ARBA00012438"/>
    </source>
</evidence>
<dbReference type="SUPFAM" id="SSF103190">
    <property type="entry name" value="Sensory domain-like"/>
    <property type="match status" value="1"/>
</dbReference>
<dbReference type="InterPro" id="IPR033463">
    <property type="entry name" value="sCache_3"/>
</dbReference>
<dbReference type="InterPro" id="IPR029151">
    <property type="entry name" value="Sensor-like_sf"/>
</dbReference>
<evidence type="ECO:0000256" key="13">
    <source>
        <dbReference type="ARBA" id="ARBA00023136"/>
    </source>
</evidence>
<dbReference type="Pfam" id="PF02518">
    <property type="entry name" value="HATPase_c"/>
    <property type="match status" value="1"/>
</dbReference>
<dbReference type="PANTHER" id="PTHR43304:SF1">
    <property type="entry name" value="PAC DOMAIN-CONTAINING PROTEIN"/>
    <property type="match status" value="1"/>
</dbReference>
<keyword evidence="8" id="KW-0547">Nucleotide-binding</keyword>
<dbReference type="PROSITE" id="PS50109">
    <property type="entry name" value="HIS_KIN"/>
    <property type="match status" value="1"/>
</dbReference>